<dbReference type="Proteomes" id="UP000756921">
    <property type="component" value="Unassembled WGS sequence"/>
</dbReference>
<feature type="region of interest" description="Disordered" evidence="1">
    <location>
        <begin position="24"/>
        <end position="61"/>
    </location>
</feature>
<comment type="caution">
    <text evidence="2">The sequence shown here is derived from an EMBL/GenBank/DDBJ whole genome shotgun (WGS) entry which is preliminary data.</text>
</comment>
<dbReference type="OrthoDB" id="3800774at2759"/>
<feature type="compositionally biased region" description="Basic residues" evidence="1">
    <location>
        <begin position="29"/>
        <end position="46"/>
    </location>
</feature>
<gene>
    <name evidence="2" type="ORF">PMIN01_13333</name>
</gene>
<feature type="region of interest" description="Disordered" evidence="1">
    <location>
        <begin position="403"/>
        <end position="526"/>
    </location>
</feature>
<sequence length="652" mass="74140">MRPPGRQRLPPITLRNLEEHADRFANTAHKSRAIKAARATRSRRAAPRTPSPPARPVKKTRVTKTKAQAALVETSPTTATPPVIIEVAETPPYRPTQSLPYSNIAELLQVSSPTIQLVQGLQSSPPPIELEIAPKPQVVTGLPILRYIIEVSFTVRVNSKFVVRSEKTYSREDLWLSAFEDKVEEMRSSKASGIEGRDYTIRCTSLSYRAITRGAIWKAETIEDFGDDVSISFLDNVDRHVVSLSARSPVELVQMRLEQKLECNLIGRAFSRSQYANEPSSDKLEILTALESSAGNRTKQQIVEGRMIKRAEEKAERRAAQVEAIRTAHDHVGAINNRWRCTEEAVCTNRGGYCYVPFGQMAHYQIKAVDMEAWAQEIVIGTTNVSVESPPIKLLQHWREVGNKLQRNPNNRKKLHKGSDSSGDSIQQYRRDLERAKLEAERARAEDRARQMEDAREDREARREADRERREDEKRERDERREAERLDRAWRVEETRRRQQQQSYFLPPQLPAHAYTWPPSTAPAPPPPAPSIWPLAATNDTTNARYTASRRSPVSSSPVSGRGCADDRTVVRQFFQWLIAQQPEDDQEDYSEAARVAIDQRWTVEDIRAMSNPKGDLYTIAMGFGLKDGVIRHLREELRLFKPAYRARGGSE</sequence>
<organism evidence="2 3">
    <name type="scientific">Paraphaeosphaeria minitans</name>
    <dbReference type="NCBI Taxonomy" id="565426"/>
    <lineage>
        <taxon>Eukaryota</taxon>
        <taxon>Fungi</taxon>
        <taxon>Dikarya</taxon>
        <taxon>Ascomycota</taxon>
        <taxon>Pezizomycotina</taxon>
        <taxon>Dothideomycetes</taxon>
        <taxon>Pleosporomycetidae</taxon>
        <taxon>Pleosporales</taxon>
        <taxon>Massarineae</taxon>
        <taxon>Didymosphaeriaceae</taxon>
        <taxon>Paraphaeosphaeria</taxon>
    </lineage>
</organism>
<dbReference type="EMBL" id="WJXW01000019">
    <property type="protein sequence ID" value="KAF9728505.1"/>
    <property type="molecule type" value="Genomic_DNA"/>
</dbReference>
<dbReference type="AlphaFoldDB" id="A0A9P6G4Y3"/>
<reference evidence="2" key="1">
    <citation type="journal article" date="2020" name="Mol. Plant Microbe Interact.">
        <title>Genome Sequence of the Biocontrol Agent Coniothyrium minitans strain Conio (IMI 134523).</title>
        <authorList>
            <person name="Patel D."/>
            <person name="Shittu T.A."/>
            <person name="Baroncelli R."/>
            <person name="Muthumeenakshi S."/>
            <person name="Osborne T.H."/>
            <person name="Janganan T.K."/>
            <person name="Sreenivasaprasad S."/>
        </authorList>
    </citation>
    <scope>NUCLEOTIDE SEQUENCE</scope>
    <source>
        <strain evidence="2">Conio</strain>
    </source>
</reference>
<protein>
    <submittedName>
        <fullName evidence="2">Uncharacterized protein</fullName>
    </submittedName>
</protein>
<feature type="compositionally biased region" description="Basic and acidic residues" evidence="1">
    <location>
        <begin position="429"/>
        <end position="497"/>
    </location>
</feature>
<evidence type="ECO:0000313" key="2">
    <source>
        <dbReference type="EMBL" id="KAF9728505.1"/>
    </source>
</evidence>
<proteinExistence type="predicted"/>
<name>A0A9P6G4Y3_9PLEO</name>
<evidence type="ECO:0000313" key="3">
    <source>
        <dbReference type="Proteomes" id="UP000756921"/>
    </source>
</evidence>
<accession>A0A9P6G4Y3</accession>
<keyword evidence="3" id="KW-1185">Reference proteome</keyword>
<evidence type="ECO:0000256" key="1">
    <source>
        <dbReference type="SAM" id="MobiDB-lite"/>
    </source>
</evidence>